<keyword evidence="4 11" id="KW-0378">Hydrolase</keyword>
<evidence type="ECO:0000256" key="11">
    <source>
        <dbReference type="HAMAP-Rule" id="MF_00648"/>
    </source>
</evidence>
<comment type="caution">
    <text evidence="11">Lacks conserved residue(s) required for the propagation of feature annotation.</text>
</comment>
<gene>
    <name evidence="13" type="ORF">SAMN05660772_00083</name>
</gene>
<dbReference type="RefSeq" id="WP_208610866.1">
    <property type="nucleotide sequence ID" value="NZ_FWWV01000001.1"/>
</dbReference>
<dbReference type="FunFam" id="3.90.950.10:FF:000002">
    <property type="entry name" value="Inosine/xanthosine triphosphatase"/>
    <property type="match status" value="1"/>
</dbReference>
<evidence type="ECO:0000256" key="5">
    <source>
        <dbReference type="ARBA" id="ARBA00022842"/>
    </source>
</evidence>
<evidence type="ECO:0000256" key="8">
    <source>
        <dbReference type="ARBA" id="ARBA00048174"/>
    </source>
</evidence>
<name>A0A1W1UBR3_9PAST</name>
<protein>
    <recommendedName>
        <fullName evidence="11">Inosine/xanthosine triphosphatase</fullName>
        <shortName evidence="11">ITPase/XTPase</shortName>
        <ecNumber evidence="11">3.6.1.73</ecNumber>
    </recommendedName>
    <alternativeName>
        <fullName evidence="11">Non-canonical purine NTP phosphatase</fullName>
    </alternativeName>
    <alternativeName>
        <fullName evidence="11">Non-standard purine NTP phosphatase</fullName>
    </alternativeName>
    <alternativeName>
        <fullName evidence="11">Nucleoside-triphosphate phosphatase</fullName>
        <shortName evidence="11">NTPase</shortName>
    </alternativeName>
</protein>
<keyword evidence="5 11" id="KW-0460">Magnesium</keyword>
<dbReference type="Pfam" id="PF01931">
    <property type="entry name" value="NTPase_I-T"/>
    <property type="match status" value="1"/>
</dbReference>
<organism evidence="13 14">
    <name type="scientific">Pasteurella testudinis DSM 23072</name>
    <dbReference type="NCBI Taxonomy" id="1122938"/>
    <lineage>
        <taxon>Bacteria</taxon>
        <taxon>Pseudomonadati</taxon>
        <taxon>Pseudomonadota</taxon>
        <taxon>Gammaproteobacteria</taxon>
        <taxon>Pasteurellales</taxon>
        <taxon>Pasteurellaceae</taxon>
        <taxon>Pasteurella</taxon>
    </lineage>
</organism>
<comment type="cofactor">
    <cofactor evidence="11">
        <name>Mg(2+)</name>
        <dbReference type="ChEBI" id="CHEBI:18420"/>
    </cofactor>
    <cofactor evidence="11">
        <name>Mn(2+)</name>
        <dbReference type="ChEBI" id="CHEBI:29035"/>
    </cofactor>
    <text evidence="11">Binds 1 divalent metal cation per subunit; can use either Mg(2+) or Mn(2+).</text>
</comment>
<dbReference type="AlphaFoldDB" id="A0A1W1UBR3"/>
<comment type="catalytic activity">
    <reaction evidence="8 11">
        <text>ITP + H2O = IDP + phosphate + H(+)</text>
        <dbReference type="Rhea" id="RHEA:28330"/>
        <dbReference type="ChEBI" id="CHEBI:15377"/>
        <dbReference type="ChEBI" id="CHEBI:15378"/>
        <dbReference type="ChEBI" id="CHEBI:43474"/>
        <dbReference type="ChEBI" id="CHEBI:58280"/>
        <dbReference type="ChEBI" id="CHEBI:61402"/>
        <dbReference type="EC" id="3.6.1.73"/>
    </reaction>
</comment>
<dbReference type="NCBIfam" id="NF003459">
    <property type="entry name" value="PRK05074.1"/>
    <property type="match status" value="1"/>
</dbReference>
<dbReference type="PANTHER" id="PTHR34699">
    <property type="match status" value="1"/>
</dbReference>
<comment type="function">
    <text evidence="11">Phosphatase that hydrolyzes non-canonical purine nucleotides such as XTP and ITP to their respective diphosphate derivatives. Probably excludes non-canonical purines from DNA/RNA precursor pool, thus preventing their incorporation into DNA/RNA and avoiding chromosomal lesions.</text>
</comment>
<keyword evidence="7 11" id="KW-0464">Manganese</keyword>
<reference evidence="14" key="1">
    <citation type="submission" date="2017-04" db="EMBL/GenBank/DDBJ databases">
        <authorList>
            <person name="Varghese N."/>
            <person name="Submissions S."/>
        </authorList>
    </citation>
    <scope>NUCLEOTIDE SEQUENCE [LARGE SCALE GENOMIC DNA]</scope>
    <source>
        <strain evidence="14">DSM 23072</strain>
    </source>
</reference>
<dbReference type="Gene3D" id="3.90.950.10">
    <property type="match status" value="1"/>
</dbReference>
<evidence type="ECO:0000256" key="4">
    <source>
        <dbReference type="ARBA" id="ARBA00022801"/>
    </source>
</evidence>
<keyword evidence="3 11" id="KW-0547">Nucleotide-binding</keyword>
<dbReference type="Proteomes" id="UP000192408">
    <property type="component" value="Unassembled WGS sequence"/>
</dbReference>
<proteinExistence type="inferred from homology"/>
<keyword evidence="2 11" id="KW-0479">Metal-binding</keyword>
<comment type="catalytic activity">
    <reaction evidence="9 11">
        <text>XTP + H2O = XDP + phosphate + H(+)</text>
        <dbReference type="Rhea" id="RHEA:28406"/>
        <dbReference type="ChEBI" id="CHEBI:15377"/>
        <dbReference type="ChEBI" id="CHEBI:15378"/>
        <dbReference type="ChEBI" id="CHEBI:43474"/>
        <dbReference type="ChEBI" id="CHEBI:59884"/>
        <dbReference type="ChEBI" id="CHEBI:61314"/>
        <dbReference type="EC" id="3.6.1.73"/>
    </reaction>
</comment>
<evidence type="ECO:0000256" key="7">
    <source>
        <dbReference type="ARBA" id="ARBA00023211"/>
    </source>
</evidence>
<accession>A0A1W1UBR3</accession>
<dbReference type="HAMAP" id="MF_00648">
    <property type="entry name" value="Non_canon_purine_NTPase_YjjX"/>
    <property type="match status" value="1"/>
</dbReference>
<dbReference type="InterPro" id="IPR026533">
    <property type="entry name" value="NTPase/PRRC1"/>
</dbReference>
<dbReference type="EMBL" id="FWWV01000001">
    <property type="protein sequence ID" value="SMB78241.1"/>
    <property type="molecule type" value="Genomic_DNA"/>
</dbReference>
<dbReference type="GO" id="GO:0000166">
    <property type="term" value="F:nucleotide binding"/>
    <property type="evidence" value="ECO:0007669"/>
    <property type="project" value="UniProtKB-KW"/>
</dbReference>
<feature type="domain" description="Non-canonical purine NTP phosphatase/PRRC1" evidence="12">
    <location>
        <begin position="6"/>
        <end position="169"/>
    </location>
</feature>
<evidence type="ECO:0000256" key="1">
    <source>
        <dbReference type="ARBA" id="ARBA00001936"/>
    </source>
</evidence>
<dbReference type="InterPro" id="IPR050299">
    <property type="entry name" value="YjjX_NTPase"/>
</dbReference>
<dbReference type="GO" id="GO:0046872">
    <property type="term" value="F:metal ion binding"/>
    <property type="evidence" value="ECO:0007669"/>
    <property type="project" value="UniProtKB-KW"/>
</dbReference>
<evidence type="ECO:0000256" key="9">
    <source>
        <dbReference type="ARBA" id="ARBA00048781"/>
    </source>
</evidence>
<dbReference type="EC" id="3.6.1.73" evidence="11"/>
<dbReference type="GO" id="GO:0006772">
    <property type="term" value="P:thiamine metabolic process"/>
    <property type="evidence" value="ECO:0007669"/>
    <property type="project" value="TreeGrafter"/>
</dbReference>
<dbReference type="GO" id="GO:0009117">
    <property type="term" value="P:nucleotide metabolic process"/>
    <property type="evidence" value="ECO:0007669"/>
    <property type="project" value="UniProtKB-KW"/>
</dbReference>
<evidence type="ECO:0000256" key="2">
    <source>
        <dbReference type="ARBA" id="ARBA00022723"/>
    </source>
</evidence>
<feature type="binding site" evidence="11">
    <location>
        <begin position="7"/>
        <end position="12"/>
    </location>
    <ligand>
        <name>substrate</name>
    </ligand>
</feature>
<keyword evidence="14" id="KW-1185">Reference proteome</keyword>
<evidence type="ECO:0000256" key="3">
    <source>
        <dbReference type="ARBA" id="ARBA00022741"/>
    </source>
</evidence>
<evidence type="ECO:0000313" key="14">
    <source>
        <dbReference type="Proteomes" id="UP000192408"/>
    </source>
</evidence>
<dbReference type="PANTHER" id="PTHR34699:SF2">
    <property type="entry name" value="NON-CANONICAL PURINE NTP PHOSPHATASE_PRRC1 DOMAIN-CONTAINING PROTEIN"/>
    <property type="match status" value="1"/>
</dbReference>
<dbReference type="NCBIfam" id="TIGR00258">
    <property type="entry name" value="inosine/xanthosine triphosphatase"/>
    <property type="match status" value="1"/>
</dbReference>
<keyword evidence="6 11" id="KW-0546">Nucleotide metabolism</keyword>
<evidence type="ECO:0000313" key="13">
    <source>
        <dbReference type="EMBL" id="SMB78241.1"/>
    </source>
</evidence>
<evidence type="ECO:0000256" key="6">
    <source>
        <dbReference type="ARBA" id="ARBA00023080"/>
    </source>
</evidence>
<sequence>MQIVIASTNPVKANAVKTAFSQLFPHRTLSFQAMPSQSGVAEQPMSMAETKQGAFNRVKFCQQQLPNADFYLAIEAGVERFDYGAATCAYVVISDKVRFAVGRSAELPIPDCVYNQLSAEMELGTVMDRLFQTENIKQKGGAMSLLTNGNASRESVYVQAVILTMAKFLNLSLFEQ</sequence>
<dbReference type="STRING" id="1122938.SAMN05660772_00083"/>
<comment type="subunit">
    <text evidence="11">Homodimer.</text>
</comment>
<dbReference type="GO" id="GO:0103023">
    <property type="term" value="F:ITPase activity"/>
    <property type="evidence" value="ECO:0007669"/>
    <property type="project" value="UniProtKB-EC"/>
</dbReference>
<comment type="cofactor">
    <cofactor evidence="1">
        <name>Mn(2+)</name>
        <dbReference type="ChEBI" id="CHEBI:29035"/>
    </cofactor>
</comment>
<dbReference type="SUPFAM" id="SSF52972">
    <property type="entry name" value="ITPase-like"/>
    <property type="match status" value="1"/>
</dbReference>
<evidence type="ECO:0000259" key="12">
    <source>
        <dbReference type="Pfam" id="PF01931"/>
    </source>
</evidence>
<dbReference type="InterPro" id="IPR029001">
    <property type="entry name" value="ITPase-like_fam"/>
</dbReference>
<comment type="similarity">
    <text evidence="10 11">Belongs to the YjjX NTPase family.</text>
</comment>
<evidence type="ECO:0000256" key="10">
    <source>
        <dbReference type="ARBA" id="ARBA00060855"/>
    </source>
</evidence>
<dbReference type="InterPro" id="IPR002786">
    <property type="entry name" value="Non_canon_purine_NTPase"/>
</dbReference>